<proteinExistence type="predicted"/>
<name>A0A0Q9YLW4_9GAMM</name>
<protein>
    <submittedName>
        <fullName evidence="1">Uncharacterized protein</fullName>
    </submittedName>
</protein>
<organism evidence="1">
    <name type="scientific">Candidatus Berkiella aquae</name>
    <dbReference type="NCBI Taxonomy" id="295108"/>
    <lineage>
        <taxon>Bacteria</taxon>
        <taxon>Pseudomonadati</taxon>
        <taxon>Pseudomonadota</taxon>
        <taxon>Gammaproteobacteria</taxon>
        <taxon>Candidatus Berkiellales</taxon>
        <taxon>Candidatus Berkiellaceae</taxon>
        <taxon>Candidatus Berkiella</taxon>
    </lineage>
</organism>
<dbReference type="AlphaFoldDB" id="A0A0Q9YLW4"/>
<dbReference type="EMBL" id="LKAJ01000003">
    <property type="protein sequence ID" value="KRG21771.1"/>
    <property type="molecule type" value="Genomic_DNA"/>
</dbReference>
<sequence>MESKLETSLLSLFNLEKSEGGLYNLKRRIQRNYIFMDQKNGCAYNYFENDVFSNILLF</sequence>
<dbReference type="STRING" id="295108.HT99x_00963"/>
<comment type="caution">
    <text evidence="1">The sequence shown here is derived from an EMBL/GenBank/DDBJ whole genome shotgun (WGS) entry which is preliminary data.</text>
</comment>
<accession>A0A0Q9YLW4</accession>
<reference evidence="1" key="1">
    <citation type="submission" date="2015-09" db="EMBL/GenBank/DDBJ databases">
        <title>Draft Genome Sequences of Two Novel Amoeba-resistant Intranuclear Bacteria, Candidatus Berkiella cookevillensis and Candidatus Berkiella aquae.</title>
        <authorList>
            <person name="Mehari Y.T."/>
            <person name="Arivett B.A."/>
            <person name="Farone A.L."/>
            <person name="Gunderson J.H."/>
            <person name="Farone M.B."/>
        </authorList>
    </citation>
    <scope>NUCLEOTIDE SEQUENCE [LARGE SCALE GENOMIC DNA]</scope>
    <source>
        <strain evidence="1">HT99</strain>
    </source>
</reference>
<gene>
    <name evidence="1" type="ORF">HT99x_00963</name>
</gene>
<evidence type="ECO:0000313" key="1">
    <source>
        <dbReference type="EMBL" id="KRG21771.1"/>
    </source>
</evidence>